<dbReference type="Gene3D" id="2.60.40.1120">
    <property type="entry name" value="Carboxypeptidase-like, regulatory domain"/>
    <property type="match status" value="1"/>
</dbReference>
<dbReference type="Pfam" id="PF07715">
    <property type="entry name" value="Plug"/>
    <property type="match status" value="1"/>
</dbReference>
<dbReference type="Proteomes" id="UP000051950">
    <property type="component" value="Unassembled WGS sequence"/>
</dbReference>
<keyword evidence="6 7" id="KW-0998">Cell outer membrane</keyword>
<dbReference type="RefSeq" id="WP_057931821.1">
    <property type="nucleotide sequence ID" value="NZ_LMZQ01000004.1"/>
</dbReference>
<gene>
    <name evidence="10" type="ORF">ASU31_07900</name>
</gene>
<dbReference type="SUPFAM" id="SSF56935">
    <property type="entry name" value="Porins"/>
    <property type="match status" value="1"/>
</dbReference>
<dbReference type="InterPro" id="IPR008969">
    <property type="entry name" value="CarboxyPept-like_regulatory"/>
</dbReference>
<evidence type="ECO:0000313" key="11">
    <source>
        <dbReference type="Proteomes" id="UP000051950"/>
    </source>
</evidence>
<proteinExistence type="inferred from homology"/>
<dbReference type="EMBL" id="LMZQ01000004">
    <property type="protein sequence ID" value="KRT16728.1"/>
    <property type="molecule type" value="Genomic_DNA"/>
</dbReference>
<feature type="region of interest" description="Disordered" evidence="8">
    <location>
        <begin position="396"/>
        <end position="420"/>
    </location>
</feature>
<protein>
    <recommendedName>
        <fullName evidence="9">TonB-dependent receptor plug domain-containing protein</fullName>
    </recommendedName>
</protein>
<keyword evidence="2 7" id="KW-0813">Transport</keyword>
<evidence type="ECO:0000256" key="8">
    <source>
        <dbReference type="SAM" id="MobiDB-lite"/>
    </source>
</evidence>
<dbReference type="OrthoDB" id="9768177at2"/>
<evidence type="ECO:0000259" key="9">
    <source>
        <dbReference type="Pfam" id="PF07715"/>
    </source>
</evidence>
<comment type="caution">
    <text evidence="10">The sequence shown here is derived from an EMBL/GenBank/DDBJ whole genome shotgun (WGS) entry which is preliminary data.</text>
</comment>
<evidence type="ECO:0000256" key="4">
    <source>
        <dbReference type="ARBA" id="ARBA00022692"/>
    </source>
</evidence>
<dbReference type="NCBIfam" id="TIGR04057">
    <property type="entry name" value="SusC_RagA_signa"/>
    <property type="match status" value="1"/>
</dbReference>
<feature type="domain" description="TonB-dependent receptor plug" evidence="9">
    <location>
        <begin position="123"/>
        <end position="249"/>
    </location>
</feature>
<dbReference type="AlphaFoldDB" id="A0A0T5VSB4"/>
<dbReference type="STRING" id="687842.ASU31_07900"/>
<name>A0A0T5VSB4_9SPHI</name>
<organism evidence="10 11">
    <name type="scientific">Pedobacter ginsenosidimutans</name>
    <dbReference type="NCBI Taxonomy" id="687842"/>
    <lineage>
        <taxon>Bacteria</taxon>
        <taxon>Pseudomonadati</taxon>
        <taxon>Bacteroidota</taxon>
        <taxon>Sphingobacteriia</taxon>
        <taxon>Sphingobacteriales</taxon>
        <taxon>Sphingobacteriaceae</taxon>
        <taxon>Pedobacter</taxon>
    </lineage>
</organism>
<dbReference type="InterPro" id="IPR039426">
    <property type="entry name" value="TonB-dep_rcpt-like"/>
</dbReference>
<dbReference type="InterPro" id="IPR023997">
    <property type="entry name" value="TonB-dep_OMP_SusC/RagA_CS"/>
</dbReference>
<sequence>MEKTSTRHPYVKFLTATFFYLLIPWLAFAQKTIKGTVLDQNDKPIPGVSILEKGTKNGTSTNSEGKFVIAVQSDKAVLVARIVGFVTVEKTITASGIINFSLQDDNKTLDEVVLIGYQKITRKKSTASISSISGKELANLPAASFDQLLQGRLAGINVQNFSGQPGVAPTVSVRGNSTGSTSYDQINTVRSPLYVVDGVPQASDDFVPPGTGTGTNYLAGINPNDIESIDVLKDASAAAIYGSRAANGVILITTKKGVSGDTKINLSSYVGISQRPDLREATIGTTERRQKMEVLQRQLSYDQKRQLPYLLTDSLNPVFNGNTDWQDLFYHVAKINDNNISLTGGTDNGMTYRFSGGYYNEQGVVKGTGVKRYSSRINLSTKALNKKLTINPQFYYSRTDRGRGGEDPNNPLNPTRLGAGNLPSSLLNLSPEKLDFFVSPNSENTDRNISNQFGINLNLSYEFNKHFTLNSQSSYTADNQRRDGSFNSLLNNGLGNSATSFSSSGIGLRASNYLNYNGSLDKHSFNVLVGQDIEYNQYENTFASGFGGANDNITVVTGFQQANIRASSQYRGHGLIAYYSRFSYDYADKYLLSGSIRTDGSSGFGENNKYGVFPSVSVGWILSEENFMKNITNNPFTLVKIRGSYGVTGNENLNNAYVQYNKYLVNNGVFEGNDRDVSGYGGASSYNGVTVITPNFYNGVAQKNLSWEKSTQWNIGTDLEIQNGKYAISFDVYNKEVKDKLFNVDLPVTSGYDVAFTNAFSVRNSGMEFTFNGNLISKPFRWYTSFNISYNKNQIMSLPNGGRDIILRGDRFDKTHILSVGSPLNAFYLYQTKGVFSRSGNIPQNPFTGERYRNSNGTFNEGDFYLADLDGDYFVDIFNDGINPDKQPIGDPNPRFTGGWTNNFSYKNFSLSVFATFTLKRDVLNLFDSDRFANSQDGNALYQFASFSTPDLDKLNIWRNPGDNAEYAKYDLGTYRYYYTGAQTFFLEKGGYLRIKNITLGYDLGAKTLSKWGLSQFKVFAMIDNVHMFQQSKKLPDAEAVNGYGEYIGTGYPIPKKYTLGLQVQF</sequence>
<dbReference type="PROSITE" id="PS52016">
    <property type="entry name" value="TONB_DEPENDENT_REC_3"/>
    <property type="match status" value="1"/>
</dbReference>
<dbReference type="InterPro" id="IPR036942">
    <property type="entry name" value="Beta-barrel_TonB_sf"/>
</dbReference>
<dbReference type="InterPro" id="IPR012910">
    <property type="entry name" value="Plug_dom"/>
</dbReference>
<dbReference type="InterPro" id="IPR037066">
    <property type="entry name" value="Plug_dom_sf"/>
</dbReference>
<evidence type="ECO:0000256" key="7">
    <source>
        <dbReference type="PROSITE-ProRule" id="PRU01360"/>
    </source>
</evidence>
<evidence type="ECO:0000256" key="2">
    <source>
        <dbReference type="ARBA" id="ARBA00022448"/>
    </source>
</evidence>
<keyword evidence="3 7" id="KW-1134">Transmembrane beta strand</keyword>
<evidence type="ECO:0000256" key="1">
    <source>
        <dbReference type="ARBA" id="ARBA00004571"/>
    </source>
</evidence>
<keyword evidence="5 7" id="KW-0472">Membrane</keyword>
<keyword evidence="11" id="KW-1185">Reference proteome</keyword>
<dbReference type="SUPFAM" id="SSF49464">
    <property type="entry name" value="Carboxypeptidase regulatory domain-like"/>
    <property type="match status" value="1"/>
</dbReference>
<dbReference type="InterPro" id="IPR023996">
    <property type="entry name" value="TonB-dep_OMP_SusC/RagA"/>
</dbReference>
<evidence type="ECO:0000313" key="10">
    <source>
        <dbReference type="EMBL" id="KRT16728.1"/>
    </source>
</evidence>
<comment type="similarity">
    <text evidence="7">Belongs to the TonB-dependent receptor family.</text>
</comment>
<reference evidence="10 11" key="1">
    <citation type="submission" date="2015-11" db="EMBL/GenBank/DDBJ databases">
        <title>Sequence of Pedobacter ginsenosidimutans.</title>
        <authorList>
            <person name="Carson E."/>
            <person name="Keyser V."/>
            <person name="Newman J."/>
            <person name="Miller J."/>
        </authorList>
    </citation>
    <scope>NUCLEOTIDE SEQUENCE [LARGE SCALE GENOMIC DNA]</scope>
    <source>
        <strain evidence="10 11">KACC 14530</strain>
    </source>
</reference>
<evidence type="ECO:0000256" key="6">
    <source>
        <dbReference type="ARBA" id="ARBA00023237"/>
    </source>
</evidence>
<accession>A0A0T5VSB4</accession>
<comment type="subcellular location">
    <subcellularLocation>
        <location evidence="1 7">Cell outer membrane</location>
        <topology evidence="1 7">Multi-pass membrane protein</topology>
    </subcellularLocation>
</comment>
<keyword evidence="4 7" id="KW-0812">Transmembrane</keyword>
<dbReference type="Gene3D" id="2.170.130.10">
    <property type="entry name" value="TonB-dependent receptor, plug domain"/>
    <property type="match status" value="1"/>
</dbReference>
<evidence type="ECO:0000256" key="5">
    <source>
        <dbReference type="ARBA" id="ARBA00023136"/>
    </source>
</evidence>
<dbReference type="Gene3D" id="2.40.170.20">
    <property type="entry name" value="TonB-dependent receptor, beta-barrel domain"/>
    <property type="match status" value="1"/>
</dbReference>
<evidence type="ECO:0000256" key="3">
    <source>
        <dbReference type="ARBA" id="ARBA00022452"/>
    </source>
</evidence>
<dbReference type="GO" id="GO:0009279">
    <property type="term" value="C:cell outer membrane"/>
    <property type="evidence" value="ECO:0007669"/>
    <property type="project" value="UniProtKB-SubCell"/>
</dbReference>
<dbReference type="Pfam" id="PF13715">
    <property type="entry name" value="CarbopepD_reg_2"/>
    <property type="match status" value="1"/>
</dbReference>
<dbReference type="NCBIfam" id="TIGR04056">
    <property type="entry name" value="OMP_RagA_SusC"/>
    <property type="match status" value="1"/>
</dbReference>